<dbReference type="Pfam" id="PF01738">
    <property type="entry name" value="DLH"/>
    <property type="match status" value="2"/>
</dbReference>
<feature type="domain" description="Dienelactone hydrolase" evidence="2">
    <location>
        <begin position="222"/>
        <end position="321"/>
    </location>
</feature>
<feature type="region of interest" description="Disordered" evidence="1">
    <location>
        <begin position="1"/>
        <end position="55"/>
    </location>
</feature>
<dbReference type="HOGENOM" id="CLU_054590_5_0_1"/>
<dbReference type="GO" id="GO:0016787">
    <property type="term" value="F:hydrolase activity"/>
    <property type="evidence" value="ECO:0007669"/>
    <property type="project" value="InterPro"/>
</dbReference>
<dbReference type="STRING" id="348802.A0A0D2E485"/>
<accession>A0A0D2E485</accession>
<dbReference type="AlphaFoldDB" id="A0A0D2E485"/>
<dbReference type="EMBL" id="KN847323">
    <property type="protein sequence ID" value="KIW49525.1"/>
    <property type="molecule type" value="Genomic_DNA"/>
</dbReference>
<reference evidence="3 4" key="1">
    <citation type="submission" date="2015-01" db="EMBL/GenBank/DDBJ databases">
        <title>The Genome Sequence of Exophiala xenobiotica CBS118157.</title>
        <authorList>
            <consortium name="The Broad Institute Genomics Platform"/>
            <person name="Cuomo C."/>
            <person name="de Hoog S."/>
            <person name="Gorbushina A."/>
            <person name="Stielow B."/>
            <person name="Teixiera M."/>
            <person name="Abouelleil A."/>
            <person name="Chapman S.B."/>
            <person name="Priest M."/>
            <person name="Young S.K."/>
            <person name="Wortman J."/>
            <person name="Nusbaum C."/>
            <person name="Birren B."/>
        </authorList>
    </citation>
    <scope>NUCLEOTIDE SEQUENCE [LARGE SCALE GENOMIC DNA]</scope>
    <source>
        <strain evidence="3 4">CBS 118157</strain>
    </source>
</reference>
<feature type="compositionally biased region" description="Polar residues" evidence="1">
    <location>
        <begin position="20"/>
        <end position="32"/>
    </location>
</feature>
<name>A0A0D2E485_9EURO</name>
<dbReference type="SUPFAM" id="SSF53474">
    <property type="entry name" value="alpha/beta-Hydrolases"/>
    <property type="match status" value="1"/>
</dbReference>
<protein>
    <recommendedName>
        <fullName evidence="2">Dienelactone hydrolase domain-containing protein</fullName>
    </recommendedName>
</protein>
<evidence type="ECO:0000313" key="4">
    <source>
        <dbReference type="Proteomes" id="UP000054342"/>
    </source>
</evidence>
<dbReference type="Proteomes" id="UP000054342">
    <property type="component" value="Unassembled WGS sequence"/>
</dbReference>
<gene>
    <name evidence="3" type="ORF">PV05_11197</name>
</gene>
<dbReference type="OrthoDB" id="17560at2759"/>
<dbReference type="GeneID" id="25333105"/>
<sequence length="322" mass="34616">MSDPELATKAPESDAMEPSAISSQDSKTQTGASMGEHCLTDRPNPDNRQPSGEMSKFGDIDVYISKPADYPNSPAKLLLLLTAGTGVRSINNQVQADMYAAEGFVVIMPDQFKGDSAPNSKATAPEENPGILEQFKLRAAETAKSFLVDMWLARQTPEKVMPIILKVIEAAKAEYADAVAHGEGIYCVGYCFGGKYAIMLAGAHPDSVMAGQAAKDEEAGMAQQGPLIKAGAAAHATLVTRDDLKAVKAPLTMVCVENDPLFPEEILEDGRKHFATSNVEHEIKTYSNVPHGFAVYGDYNSPAIREAQASALKQMLDWLKSH</sequence>
<evidence type="ECO:0000259" key="2">
    <source>
        <dbReference type="Pfam" id="PF01738"/>
    </source>
</evidence>
<dbReference type="InterPro" id="IPR002925">
    <property type="entry name" value="Dienelactn_hydro"/>
</dbReference>
<organism evidence="3 4">
    <name type="scientific">Exophiala xenobiotica</name>
    <dbReference type="NCBI Taxonomy" id="348802"/>
    <lineage>
        <taxon>Eukaryota</taxon>
        <taxon>Fungi</taxon>
        <taxon>Dikarya</taxon>
        <taxon>Ascomycota</taxon>
        <taxon>Pezizomycotina</taxon>
        <taxon>Eurotiomycetes</taxon>
        <taxon>Chaetothyriomycetidae</taxon>
        <taxon>Chaetothyriales</taxon>
        <taxon>Herpotrichiellaceae</taxon>
        <taxon>Exophiala</taxon>
    </lineage>
</organism>
<dbReference type="InterPro" id="IPR029058">
    <property type="entry name" value="AB_hydrolase_fold"/>
</dbReference>
<feature type="domain" description="Dienelactone hydrolase" evidence="2">
    <location>
        <begin position="61"/>
        <end position="208"/>
    </location>
</feature>
<proteinExistence type="predicted"/>
<dbReference type="Gene3D" id="3.40.50.1820">
    <property type="entry name" value="alpha/beta hydrolase"/>
    <property type="match status" value="1"/>
</dbReference>
<keyword evidence="4" id="KW-1185">Reference proteome</keyword>
<evidence type="ECO:0000313" key="3">
    <source>
        <dbReference type="EMBL" id="KIW49525.1"/>
    </source>
</evidence>
<dbReference type="PANTHER" id="PTHR17630">
    <property type="entry name" value="DIENELACTONE HYDROLASE"/>
    <property type="match status" value="1"/>
</dbReference>
<dbReference type="PANTHER" id="PTHR17630:SF80">
    <property type="entry name" value="DIENELACTONE HYDROLASE DOMAIN-CONTAINING PROTEIN"/>
    <property type="match status" value="1"/>
</dbReference>
<dbReference type="RefSeq" id="XP_013310109.1">
    <property type="nucleotide sequence ID" value="XM_013454655.1"/>
</dbReference>
<evidence type="ECO:0000256" key="1">
    <source>
        <dbReference type="SAM" id="MobiDB-lite"/>
    </source>
</evidence>